<proteinExistence type="predicted"/>
<sequence>MTEKHLLCQYLKKIFNHCKYRNRKLYTGKQTEETEMEEPITKEQITTTSAFESSEIKTFGTESPKIETESTTKEERLTSIGVDITEKISSVSEEKTASTLSDEIEKLTTEKQTEKTELTEHVTKEHLTTAFTFEPSEKLSTEIKAFVTESPKVEDESTTKEVRVASDGVEITEKTSPIYEEKLHPL</sequence>
<evidence type="ECO:0000313" key="1">
    <source>
        <dbReference type="EMBL" id="GIY65382.1"/>
    </source>
</evidence>
<reference evidence="1 2" key="1">
    <citation type="submission" date="2021-06" db="EMBL/GenBank/DDBJ databases">
        <title>Caerostris extrusa draft genome.</title>
        <authorList>
            <person name="Kono N."/>
            <person name="Arakawa K."/>
        </authorList>
    </citation>
    <scope>NUCLEOTIDE SEQUENCE [LARGE SCALE GENOMIC DNA]</scope>
</reference>
<organism evidence="1 2">
    <name type="scientific">Caerostris extrusa</name>
    <name type="common">Bark spider</name>
    <name type="synonym">Caerostris bankana</name>
    <dbReference type="NCBI Taxonomy" id="172846"/>
    <lineage>
        <taxon>Eukaryota</taxon>
        <taxon>Metazoa</taxon>
        <taxon>Ecdysozoa</taxon>
        <taxon>Arthropoda</taxon>
        <taxon>Chelicerata</taxon>
        <taxon>Arachnida</taxon>
        <taxon>Araneae</taxon>
        <taxon>Araneomorphae</taxon>
        <taxon>Entelegynae</taxon>
        <taxon>Araneoidea</taxon>
        <taxon>Araneidae</taxon>
        <taxon>Caerostris</taxon>
    </lineage>
</organism>
<dbReference type="AlphaFoldDB" id="A0AAV4V5F6"/>
<gene>
    <name evidence="1" type="ORF">CEXT_777191</name>
</gene>
<accession>A0AAV4V5F6</accession>
<comment type="caution">
    <text evidence="1">The sequence shown here is derived from an EMBL/GenBank/DDBJ whole genome shotgun (WGS) entry which is preliminary data.</text>
</comment>
<dbReference type="Proteomes" id="UP001054945">
    <property type="component" value="Unassembled WGS sequence"/>
</dbReference>
<evidence type="ECO:0000313" key="2">
    <source>
        <dbReference type="Proteomes" id="UP001054945"/>
    </source>
</evidence>
<dbReference type="EMBL" id="BPLR01013984">
    <property type="protein sequence ID" value="GIY65382.1"/>
    <property type="molecule type" value="Genomic_DNA"/>
</dbReference>
<keyword evidence="2" id="KW-1185">Reference proteome</keyword>
<name>A0AAV4V5F6_CAEEX</name>
<protein>
    <submittedName>
        <fullName evidence="1">Uncharacterized protein</fullName>
    </submittedName>
</protein>